<dbReference type="Pfam" id="PF00857">
    <property type="entry name" value="Isochorismatase"/>
    <property type="match status" value="1"/>
</dbReference>
<dbReference type="Gene3D" id="3.40.50.850">
    <property type="entry name" value="Isochorismatase-like"/>
    <property type="match status" value="1"/>
</dbReference>
<evidence type="ECO:0000256" key="7">
    <source>
        <dbReference type="ARBA" id="ARBA00043224"/>
    </source>
</evidence>
<gene>
    <name evidence="9" type="ORF">K8V11_11205</name>
</gene>
<reference evidence="9" key="2">
    <citation type="submission" date="2021-09" db="EMBL/GenBank/DDBJ databases">
        <authorList>
            <person name="Gilroy R."/>
        </authorList>
    </citation>
    <scope>NUCLEOTIDE SEQUENCE</scope>
    <source>
        <strain evidence="9">ChiGjej1B1-18357</strain>
    </source>
</reference>
<name>A0A921F5D1_9ACTN</name>
<protein>
    <recommendedName>
        <fullName evidence="6">nicotinamidase</fullName>
        <ecNumber evidence="6">3.5.1.19</ecNumber>
    </recommendedName>
    <alternativeName>
        <fullName evidence="7">Nicotinamide deamidase</fullName>
    </alternativeName>
</protein>
<reference evidence="9" key="1">
    <citation type="journal article" date="2021" name="PeerJ">
        <title>Extensive microbial diversity within the chicken gut microbiome revealed by metagenomics and culture.</title>
        <authorList>
            <person name="Gilroy R."/>
            <person name="Ravi A."/>
            <person name="Getino M."/>
            <person name="Pursley I."/>
            <person name="Horton D.L."/>
            <person name="Alikhan N.F."/>
            <person name="Baker D."/>
            <person name="Gharbi K."/>
            <person name="Hall N."/>
            <person name="Watson M."/>
            <person name="Adriaenssens E.M."/>
            <person name="Foster-Nyarko E."/>
            <person name="Jarju S."/>
            <person name="Secka A."/>
            <person name="Antonio M."/>
            <person name="Oren A."/>
            <person name="Chaudhuri R.R."/>
            <person name="La Ragione R."/>
            <person name="Hildebrand F."/>
            <person name="Pallen M.J."/>
        </authorList>
    </citation>
    <scope>NUCLEOTIDE SEQUENCE</scope>
    <source>
        <strain evidence="9">ChiGjej1B1-18357</strain>
    </source>
</reference>
<dbReference type="PANTHER" id="PTHR11080">
    <property type="entry name" value="PYRAZINAMIDASE/NICOTINAMIDASE"/>
    <property type="match status" value="1"/>
</dbReference>
<evidence type="ECO:0000313" key="10">
    <source>
        <dbReference type="Proteomes" id="UP000776650"/>
    </source>
</evidence>
<dbReference type="Proteomes" id="UP000776650">
    <property type="component" value="Unassembled WGS sequence"/>
</dbReference>
<comment type="similarity">
    <text evidence="1">Belongs to the isochorismatase family.</text>
</comment>
<feature type="domain" description="Isochorismatase-like" evidence="8">
    <location>
        <begin position="16"/>
        <end position="190"/>
    </location>
</feature>
<comment type="caution">
    <text evidence="9">The sequence shown here is derived from an EMBL/GenBank/DDBJ whole genome shotgun (WGS) entry which is preliminary data.</text>
</comment>
<dbReference type="GO" id="GO:0008936">
    <property type="term" value="F:nicotinamidase activity"/>
    <property type="evidence" value="ECO:0007669"/>
    <property type="project" value="UniProtKB-EC"/>
</dbReference>
<sequence>MNEVSGSNDARTPSDALLVVDVQNDFCEGGALGVTGGTAVAENIASMLAGSHGYRFVVATRDMHIDPGAHFSETPDFVDTWPVHCVQGSPGARLREELRDTHFDAVFDKGAYEAAYSGFEGSDSAGSPLAQWLRDHGVSSVDVVGIATDHCVRATAEDALEEGFMTTVLADLTAAVDPERGKKTLKELAAKRALIRGELST</sequence>
<evidence type="ECO:0000256" key="2">
    <source>
        <dbReference type="ARBA" id="ARBA00022642"/>
    </source>
</evidence>
<evidence type="ECO:0000256" key="6">
    <source>
        <dbReference type="ARBA" id="ARBA00039017"/>
    </source>
</evidence>
<dbReference type="RefSeq" id="WP_303914108.1">
    <property type="nucleotide sequence ID" value="NZ_DYXM01000218.1"/>
</dbReference>
<evidence type="ECO:0000259" key="8">
    <source>
        <dbReference type="Pfam" id="PF00857"/>
    </source>
</evidence>
<dbReference type="GO" id="GO:0046872">
    <property type="term" value="F:metal ion binding"/>
    <property type="evidence" value="ECO:0007669"/>
    <property type="project" value="UniProtKB-KW"/>
</dbReference>
<comment type="pathway">
    <text evidence="5">Cofactor biosynthesis; nicotinate biosynthesis; nicotinate from nicotinamide: step 1/1.</text>
</comment>
<dbReference type="AlphaFoldDB" id="A0A921F5D1"/>
<evidence type="ECO:0000256" key="5">
    <source>
        <dbReference type="ARBA" id="ARBA00037900"/>
    </source>
</evidence>
<evidence type="ECO:0000256" key="1">
    <source>
        <dbReference type="ARBA" id="ARBA00006336"/>
    </source>
</evidence>
<dbReference type="EMBL" id="DYXM01000218">
    <property type="protein sequence ID" value="HJE91560.1"/>
    <property type="molecule type" value="Genomic_DNA"/>
</dbReference>
<dbReference type="SUPFAM" id="SSF52499">
    <property type="entry name" value="Isochorismatase-like hydrolases"/>
    <property type="match status" value="1"/>
</dbReference>
<dbReference type="EC" id="3.5.1.19" evidence="6"/>
<evidence type="ECO:0000256" key="4">
    <source>
        <dbReference type="ARBA" id="ARBA00022801"/>
    </source>
</evidence>
<evidence type="ECO:0000256" key="3">
    <source>
        <dbReference type="ARBA" id="ARBA00022723"/>
    </source>
</evidence>
<keyword evidence="3" id="KW-0479">Metal-binding</keyword>
<keyword evidence="4" id="KW-0378">Hydrolase</keyword>
<keyword evidence="2" id="KW-0662">Pyridine nucleotide biosynthesis</keyword>
<proteinExistence type="inferred from homology"/>
<evidence type="ECO:0000313" key="9">
    <source>
        <dbReference type="EMBL" id="HJE91560.1"/>
    </source>
</evidence>
<accession>A0A921F5D1</accession>
<organism evidence="9 10">
    <name type="scientific">Dietzia timorensis</name>
    <dbReference type="NCBI Taxonomy" id="499555"/>
    <lineage>
        <taxon>Bacteria</taxon>
        <taxon>Bacillati</taxon>
        <taxon>Actinomycetota</taxon>
        <taxon>Actinomycetes</taxon>
        <taxon>Mycobacteriales</taxon>
        <taxon>Dietziaceae</taxon>
        <taxon>Dietzia</taxon>
    </lineage>
</organism>
<dbReference type="GO" id="GO:0019363">
    <property type="term" value="P:pyridine nucleotide biosynthetic process"/>
    <property type="evidence" value="ECO:0007669"/>
    <property type="project" value="UniProtKB-KW"/>
</dbReference>
<dbReference type="InterPro" id="IPR052347">
    <property type="entry name" value="Isochorismatase_Nicotinamidase"/>
</dbReference>
<dbReference type="InterPro" id="IPR000868">
    <property type="entry name" value="Isochorismatase-like_dom"/>
</dbReference>
<dbReference type="PANTHER" id="PTHR11080:SF2">
    <property type="entry name" value="LD05707P"/>
    <property type="match status" value="1"/>
</dbReference>
<dbReference type="InterPro" id="IPR036380">
    <property type="entry name" value="Isochorismatase-like_sf"/>
</dbReference>